<protein>
    <submittedName>
        <fullName evidence="1">Aldose 1-epimerase</fullName>
    </submittedName>
</protein>
<sequence length="300" mass="34092">MNPGPLITLENAEQRVGLLPELGGSAAFWEVRREDRWCPIWRSYAPNPQRRTVANFPLLPWSNRLIGHGFEVDGKFYPVASNRPDEGLPMHGTAWMHAWSVFDQSASHVEMQLESRHADGAPWHYRARQLYWLEGNSLLMRLEVTHLGAVRMPYGLGFHPYILRNPAGPDVKLRFGAAGYWPGDKGVPADHYAALPADWDFNHLREIGQGNIDHNFHGCDGRMRMERPDIDLRLDWHTTEPTGLDSAILYRPAHGEWFCYEPVTHLTGAHARPGLPGLRLLEQGQSMALEVRQTLSRITS</sequence>
<accession>A0ABV2TPE7</accession>
<dbReference type="EMBL" id="JBEWZI010000022">
    <property type="protein sequence ID" value="MET7015794.1"/>
    <property type="molecule type" value="Genomic_DNA"/>
</dbReference>
<reference evidence="1 2" key="1">
    <citation type="submission" date="2024-07" db="EMBL/GenBank/DDBJ databases">
        <title>Uliginosibacterium flavum JJ3220;KACC:17644.</title>
        <authorList>
            <person name="Kim M.K."/>
        </authorList>
    </citation>
    <scope>NUCLEOTIDE SEQUENCE [LARGE SCALE GENOMIC DNA]</scope>
    <source>
        <strain evidence="1 2">KACC:17644</strain>
    </source>
</reference>
<dbReference type="RefSeq" id="WP_354602251.1">
    <property type="nucleotide sequence ID" value="NZ_JBEWZI010000022.1"/>
</dbReference>
<organism evidence="1 2">
    <name type="scientific">Uliginosibacterium flavum</name>
    <dbReference type="NCBI Taxonomy" id="1396831"/>
    <lineage>
        <taxon>Bacteria</taxon>
        <taxon>Pseudomonadati</taxon>
        <taxon>Pseudomonadota</taxon>
        <taxon>Betaproteobacteria</taxon>
        <taxon>Rhodocyclales</taxon>
        <taxon>Zoogloeaceae</taxon>
        <taxon>Uliginosibacterium</taxon>
    </lineage>
</organism>
<evidence type="ECO:0000313" key="1">
    <source>
        <dbReference type="EMBL" id="MET7015794.1"/>
    </source>
</evidence>
<proteinExistence type="predicted"/>
<evidence type="ECO:0000313" key="2">
    <source>
        <dbReference type="Proteomes" id="UP001549691"/>
    </source>
</evidence>
<dbReference type="InterPro" id="IPR014718">
    <property type="entry name" value="GH-type_carb-bd"/>
</dbReference>
<dbReference type="CDD" id="cd09021">
    <property type="entry name" value="Aldose_epim_Ec_YphB"/>
    <property type="match status" value="1"/>
</dbReference>
<gene>
    <name evidence="1" type="ORF">ABXR19_16505</name>
</gene>
<name>A0ABV2TPE7_9RHOO</name>
<dbReference type="SUPFAM" id="SSF74650">
    <property type="entry name" value="Galactose mutarotase-like"/>
    <property type="match status" value="1"/>
</dbReference>
<comment type="caution">
    <text evidence="1">The sequence shown here is derived from an EMBL/GenBank/DDBJ whole genome shotgun (WGS) entry which is preliminary data.</text>
</comment>
<dbReference type="Proteomes" id="UP001549691">
    <property type="component" value="Unassembled WGS sequence"/>
</dbReference>
<dbReference type="InterPro" id="IPR011013">
    <property type="entry name" value="Gal_mutarotase_sf_dom"/>
</dbReference>
<keyword evidence="2" id="KW-1185">Reference proteome</keyword>
<dbReference type="Pfam" id="PF01263">
    <property type="entry name" value="Aldose_epim"/>
    <property type="match status" value="1"/>
</dbReference>
<dbReference type="InterPro" id="IPR008183">
    <property type="entry name" value="Aldose_1/G6P_1-epimerase"/>
</dbReference>
<dbReference type="Gene3D" id="2.70.98.10">
    <property type="match status" value="1"/>
</dbReference>